<dbReference type="AlphaFoldDB" id="A0A419PRL6"/>
<protein>
    <submittedName>
        <fullName evidence="1">Uncharacterized protein</fullName>
    </submittedName>
</protein>
<sequence length="244" mass="27248">MISVCLLLYLPYILVLNLCMYISAHPRSFLDNGEYVHGHMKWEESSKARPRVDFVFIDFIAGLSHFIDFEYHKSRKSFSCSTFLKPNCHAIRGSTRAGVLPGCPSSSKRVVVWIVAILLEGIRFFHRCISTISPFITILGSTKLSNPVSFVDPTYGQAATQFSPSSHFTGFRTLRDRLKMSLAAWIAPLSGYLCSVGHSPSHLLIINGLCLVVLFRFCAEGAHISVYYGEEATVCRNLALWTAS</sequence>
<dbReference type="EMBL" id="NIRI02000077">
    <property type="protein sequence ID" value="KAG5441100.1"/>
    <property type="molecule type" value="Genomic_DNA"/>
</dbReference>
<evidence type="ECO:0000313" key="2">
    <source>
        <dbReference type="Proteomes" id="UP000286415"/>
    </source>
</evidence>
<gene>
    <name evidence="1" type="ORF">CSKR_108204</name>
</gene>
<dbReference type="Proteomes" id="UP000286415">
    <property type="component" value="Unassembled WGS sequence"/>
</dbReference>
<evidence type="ECO:0000313" key="1">
    <source>
        <dbReference type="EMBL" id="KAG5441100.1"/>
    </source>
</evidence>
<proteinExistence type="predicted"/>
<reference evidence="1 2" key="1">
    <citation type="journal article" date="2018" name="Biotechnol. Adv.">
        <title>Improved genomic resources and new bioinformatic workflow for the carcinogenic parasite Clonorchis sinensis: Biotechnological implications.</title>
        <authorList>
            <person name="Wang D."/>
            <person name="Korhonen P.K."/>
            <person name="Gasser R.B."/>
            <person name="Young N.D."/>
        </authorList>
    </citation>
    <scope>NUCLEOTIDE SEQUENCE [LARGE SCALE GENOMIC DNA]</scope>
    <source>
        <strain evidence="1">Cs-k2</strain>
    </source>
</reference>
<name>A0A419PRL6_CLOSI</name>
<comment type="caution">
    <text evidence="1">The sequence shown here is derived from an EMBL/GenBank/DDBJ whole genome shotgun (WGS) entry which is preliminary data.</text>
</comment>
<accession>A0A419PRL6</accession>
<organism evidence="1 2">
    <name type="scientific">Clonorchis sinensis</name>
    <name type="common">Chinese liver fluke</name>
    <dbReference type="NCBI Taxonomy" id="79923"/>
    <lineage>
        <taxon>Eukaryota</taxon>
        <taxon>Metazoa</taxon>
        <taxon>Spiralia</taxon>
        <taxon>Lophotrochozoa</taxon>
        <taxon>Platyhelminthes</taxon>
        <taxon>Trematoda</taxon>
        <taxon>Digenea</taxon>
        <taxon>Opisthorchiida</taxon>
        <taxon>Opisthorchiata</taxon>
        <taxon>Opisthorchiidae</taxon>
        <taxon>Clonorchis</taxon>
    </lineage>
</organism>
<keyword evidence="2" id="KW-1185">Reference proteome</keyword>
<reference evidence="1 2" key="2">
    <citation type="journal article" date="2021" name="Genomics">
        <title>High-quality reference genome for Clonorchis sinensis.</title>
        <authorList>
            <person name="Young N.D."/>
            <person name="Stroehlein A.J."/>
            <person name="Kinkar L."/>
            <person name="Wang T."/>
            <person name="Sohn W.M."/>
            <person name="Chang B.C.H."/>
            <person name="Kaur P."/>
            <person name="Weisz D."/>
            <person name="Dudchenko O."/>
            <person name="Aiden E.L."/>
            <person name="Korhonen P.K."/>
            <person name="Gasser R.B."/>
        </authorList>
    </citation>
    <scope>NUCLEOTIDE SEQUENCE [LARGE SCALE GENOMIC DNA]</scope>
    <source>
        <strain evidence="1">Cs-k2</strain>
    </source>
</reference>
<dbReference type="InParanoid" id="A0A419PRL6"/>